<proteinExistence type="predicted"/>
<reference evidence="2" key="1">
    <citation type="submission" date="2023-07" db="EMBL/GenBank/DDBJ databases">
        <authorList>
            <consortium name="AG Swart"/>
            <person name="Singh M."/>
            <person name="Singh A."/>
            <person name="Seah K."/>
            <person name="Emmerich C."/>
        </authorList>
    </citation>
    <scope>NUCLEOTIDE SEQUENCE</scope>
    <source>
        <strain evidence="2">DP1</strain>
    </source>
</reference>
<organism evidence="2 3">
    <name type="scientific">Euplotes crassus</name>
    <dbReference type="NCBI Taxonomy" id="5936"/>
    <lineage>
        <taxon>Eukaryota</taxon>
        <taxon>Sar</taxon>
        <taxon>Alveolata</taxon>
        <taxon>Ciliophora</taxon>
        <taxon>Intramacronucleata</taxon>
        <taxon>Spirotrichea</taxon>
        <taxon>Hypotrichia</taxon>
        <taxon>Euplotida</taxon>
        <taxon>Euplotidae</taxon>
        <taxon>Moneuplotes</taxon>
    </lineage>
</organism>
<feature type="compositionally biased region" description="Basic residues" evidence="1">
    <location>
        <begin position="314"/>
        <end position="334"/>
    </location>
</feature>
<keyword evidence="3" id="KW-1185">Reference proteome</keyword>
<sequence length="473" mass="54923">MDNRKRGFLESRILQASPSFHYKTEESIESRAKQNNKECKIPFKSGLKRYQKLNEGGMLSPSNSCNLPLNAIPPTVKLRMKGANSSLPTTKIRSNTPQLDFKLKLFPQNSALIPLRRKREGHKDTLRISHTSPGCFELERIHQGEIKSFNARKIATRIKTWILRTAFKAYGEYMGHEFGSEERLRVYTTAFKTTASKSKVQQKRLKGKKTRNHINIVTENRGHKSKIKVRSHSKEVLQNEIELKYGNFDEERDFLMNTPDLRYSNNTPQLVVNEEEEYLAIEAPHTSTKVDNRDDDRFFPKHLDPFGGKDSKYTKRRKSSARKGSARRGSVRKKNIKKFIQNNHDKLAGNGIKKDLMPLKKFKIYRKKRCDNPKLPSNLRRHSRNYSDTKRSFLQTRNTKNLNIKPPPKLFATKKLHKLPIKTRIMPLKGPQITPKPSQLVSKIDKILNPTFKLPLITQKNRIKSHKMVKSQF</sequence>
<name>A0AAD1U3Q4_EUPCR</name>
<evidence type="ECO:0000256" key="1">
    <source>
        <dbReference type="SAM" id="MobiDB-lite"/>
    </source>
</evidence>
<accession>A0AAD1U3Q4</accession>
<dbReference type="AlphaFoldDB" id="A0AAD1U3Q4"/>
<evidence type="ECO:0000313" key="3">
    <source>
        <dbReference type="Proteomes" id="UP001295684"/>
    </source>
</evidence>
<protein>
    <submittedName>
        <fullName evidence="2">Uncharacterized protein</fullName>
    </submittedName>
</protein>
<feature type="compositionally biased region" description="Basic and acidic residues" evidence="1">
    <location>
        <begin position="288"/>
        <end position="313"/>
    </location>
</feature>
<evidence type="ECO:0000313" key="2">
    <source>
        <dbReference type="EMBL" id="CAI2361383.1"/>
    </source>
</evidence>
<dbReference type="Proteomes" id="UP001295684">
    <property type="component" value="Unassembled WGS sequence"/>
</dbReference>
<dbReference type="EMBL" id="CAMPGE010002575">
    <property type="protein sequence ID" value="CAI2361383.1"/>
    <property type="molecule type" value="Genomic_DNA"/>
</dbReference>
<gene>
    <name evidence="2" type="ORF">ECRASSUSDP1_LOCUS2694</name>
</gene>
<feature type="region of interest" description="Disordered" evidence="1">
    <location>
        <begin position="287"/>
        <end position="334"/>
    </location>
</feature>
<comment type="caution">
    <text evidence="2">The sequence shown here is derived from an EMBL/GenBank/DDBJ whole genome shotgun (WGS) entry which is preliminary data.</text>
</comment>